<organism evidence="1 2">
    <name type="scientific">Scutellospora calospora</name>
    <dbReference type="NCBI Taxonomy" id="85575"/>
    <lineage>
        <taxon>Eukaryota</taxon>
        <taxon>Fungi</taxon>
        <taxon>Fungi incertae sedis</taxon>
        <taxon>Mucoromycota</taxon>
        <taxon>Glomeromycotina</taxon>
        <taxon>Glomeromycetes</taxon>
        <taxon>Diversisporales</taxon>
        <taxon>Gigasporaceae</taxon>
        <taxon>Scutellospora</taxon>
    </lineage>
</organism>
<dbReference type="EMBL" id="CAJVPM010004069">
    <property type="protein sequence ID" value="CAG8508707.1"/>
    <property type="molecule type" value="Genomic_DNA"/>
</dbReference>
<feature type="non-terminal residue" evidence="1">
    <location>
        <position position="87"/>
    </location>
</feature>
<accession>A0ACA9L5N6</accession>
<gene>
    <name evidence="1" type="ORF">SCALOS_LOCUS3561</name>
</gene>
<proteinExistence type="predicted"/>
<sequence>MSEKKFEKSEAIPEKAFIEYSEHLEKYLEENKIKIFDYSKYNNLKYIGKGGFAVVYSATFEGKEYALKSINNNLGLSDKEFKLFKRE</sequence>
<name>A0ACA9L5N6_9GLOM</name>
<reference evidence="1" key="1">
    <citation type="submission" date="2021-06" db="EMBL/GenBank/DDBJ databases">
        <authorList>
            <person name="Kallberg Y."/>
            <person name="Tangrot J."/>
            <person name="Rosling A."/>
        </authorList>
    </citation>
    <scope>NUCLEOTIDE SEQUENCE</scope>
    <source>
        <strain evidence="1">AU212A</strain>
    </source>
</reference>
<evidence type="ECO:0000313" key="1">
    <source>
        <dbReference type="EMBL" id="CAG8508707.1"/>
    </source>
</evidence>
<comment type="caution">
    <text evidence="1">The sequence shown here is derived from an EMBL/GenBank/DDBJ whole genome shotgun (WGS) entry which is preliminary data.</text>
</comment>
<keyword evidence="2" id="KW-1185">Reference proteome</keyword>
<protein>
    <submittedName>
        <fullName evidence="1">10729_t:CDS:1</fullName>
    </submittedName>
</protein>
<evidence type="ECO:0000313" key="2">
    <source>
        <dbReference type="Proteomes" id="UP000789860"/>
    </source>
</evidence>
<dbReference type="Proteomes" id="UP000789860">
    <property type="component" value="Unassembled WGS sequence"/>
</dbReference>